<name>A0AAD8PJA0_LOLMU</name>
<evidence type="ECO:0000313" key="2">
    <source>
        <dbReference type="Proteomes" id="UP001231189"/>
    </source>
</evidence>
<proteinExistence type="predicted"/>
<dbReference type="PANTHER" id="PTHR46632:SF18">
    <property type="entry name" value="OS01G0122200 PROTEIN"/>
    <property type="match status" value="1"/>
</dbReference>
<keyword evidence="2" id="KW-1185">Reference proteome</keyword>
<dbReference type="InterPro" id="IPR044286">
    <property type="entry name" value="SINL_plant"/>
</dbReference>
<gene>
    <name evidence="1" type="ORF">QYE76_048327</name>
</gene>
<organism evidence="1 2">
    <name type="scientific">Lolium multiflorum</name>
    <name type="common">Italian ryegrass</name>
    <name type="synonym">Lolium perenne subsp. multiflorum</name>
    <dbReference type="NCBI Taxonomy" id="4521"/>
    <lineage>
        <taxon>Eukaryota</taxon>
        <taxon>Viridiplantae</taxon>
        <taxon>Streptophyta</taxon>
        <taxon>Embryophyta</taxon>
        <taxon>Tracheophyta</taxon>
        <taxon>Spermatophyta</taxon>
        <taxon>Magnoliopsida</taxon>
        <taxon>Liliopsida</taxon>
        <taxon>Poales</taxon>
        <taxon>Poaceae</taxon>
        <taxon>BOP clade</taxon>
        <taxon>Pooideae</taxon>
        <taxon>Poodae</taxon>
        <taxon>Poeae</taxon>
        <taxon>Poeae Chloroplast Group 2 (Poeae type)</taxon>
        <taxon>Loliodinae</taxon>
        <taxon>Loliinae</taxon>
        <taxon>Lolium</taxon>
    </lineage>
</organism>
<dbReference type="PANTHER" id="PTHR46632">
    <property type="entry name" value="E3 UBIQUITIN-PROTEIN LIGASE SINA-LIKE 4"/>
    <property type="match status" value="1"/>
</dbReference>
<accession>A0AAD8PJA0</accession>
<reference evidence="1" key="1">
    <citation type="submission" date="2023-07" db="EMBL/GenBank/DDBJ databases">
        <title>A chromosome-level genome assembly of Lolium multiflorum.</title>
        <authorList>
            <person name="Chen Y."/>
            <person name="Copetti D."/>
            <person name="Kolliker R."/>
            <person name="Studer B."/>
        </authorList>
    </citation>
    <scope>NUCLEOTIDE SEQUENCE</scope>
    <source>
        <strain evidence="1">02402/16</strain>
        <tissue evidence="1">Leaf</tissue>
    </source>
</reference>
<protein>
    <submittedName>
        <fullName evidence="1">Uncharacterized protein</fullName>
    </submittedName>
</protein>
<sequence length="276" mass="29538">MVITTRIQARPWVGRSSGNVIGWPCGVADGRPRRTAIGTREPSWSRLAGSGEQVGEGGVARWSEATGRAATGARRDHARARAERPDAVTALRLAAWSSLGLWLAPKRCKVGEGSGDMEGCDFAAPPSALLVHLAEAHSIQVHRLEYGKSIEFRVTMTHPCSPCRLLVVEGDDGSVFVLYIDALGPAIVLSLVCVSSATSVWPLYRVKIWAHGPPPSSKSDCRRDVVKMSADASGSASPGAVVFEELTSFLVVPGPYLVGAGSSKELRFYIRICKQM</sequence>
<dbReference type="EMBL" id="JAUUTY010001086">
    <property type="protein sequence ID" value="KAK1561643.1"/>
    <property type="molecule type" value="Genomic_DNA"/>
</dbReference>
<evidence type="ECO:0000313" key="1">
    <source>
        <dbReference type="EMBL" id="KAK1561643.1"/>
    </source>
</evidence>
<comment type="caution">
    <text evidence="1">The sequence shown here is derived from an EMBL/GenBank/DDBJ whole genome shotgun (WGS) entry which is preliminary data.</text>
</comment>
<dbReference type="Proteomes" id="UP001231189">
    <property type="component" value="Unassembled WGS sequence"/>
</dbReference>
<dbReference type="AlphaFoldDB" id="A0AAD8PJA0"/>